<dbReference type="PANTHER" id="PTHR20426:SF0">
    <property type="entry name" value="18S RRNA AMINOCARBOXYPROPYLTRANSFERASE"/>
    <property type="match status" value="1"/>
</dbReference>
<evidence type="ECO:0000256" key="4">
    <source>
        <dbReference type="ARBA" id="ARBA00022679"/>
    </source>
</evidence>
<evidence type="ECO:0000256" key="6">
    <source>
        <dbReference type="SAM" id="MobiDB-lite"/>
    </source>
</evidence>
<feature type="region of interest" description="Disordered" evidence="6">
    <location>
        <begin position="1"/>
        <end position="58"/>
    </location>
</feature>
<feature type="compositionally biased region" description="Basic and acidic residues" evidence="6">
    <location>
        <begin position="282"/>
        <end position="301"/>
    </location>
</feature>
<evidence type="ECO:0000256" key="1">
    <source>
        <dbReference type="ARBA" id="ARBA00022490"/>
    </source>
</evidence>
<dbReference type="EMBL" id="LFJN01000047">
    <property type="protein sequence ID" value="KPI34951.1"/>
    <property type="molecule type" value="Genomic_DNA"/>
</dbReference>
<dbReference type="VEuPathDB" id="FungiDB:AB675_3849"/>
<keyword evidence="1" id="KW-0963">Cytoplasm</keyword>
<evidence type="ECO:0000256" key="3">
    <source>
        <dbReference type="ARBA" id="ARBA00022552"/>
    </source>
</evidence>
<dbReference type="GO" id="GO:0106388">
    <property type="term" value="F:rRNA small subunit aminocarboxypropyltransferase activity"/>
    <property type="evidence" value="ECO:0007669"/>
    <property type="project" value="InterPro"/>
</dbReference>
<dbReference type="AlphaFoldDB" id="A0A0N0NHQ3"/>
<evidence type="ECO:0000259" key="7">
    <source>
        <dbReference type="Pfam" id="PF04034"/>
    </source>
</evidence>
<dbReference type="RefSeq" id="XP_017994914.1">
    <property type="nucleotide sequence ID" value="XM_018143936.1"/>
</dbReference>
<feature type="domain" description="16S/18S rRNA aminocarboxypropyltransferase Tsr3 C-terminal" evidence="7">
    <location>
        <begin position="101"/>
        <end position="158"/>
    </location>
</feature>
<evidence type="ECO:0000256" key="2">
    <source>
        <dbReference type="ARBA" id="ARBA00022517"/>
    </source>
</evidence>
<feature type="compositionally biased region" description="Acidic residues" evidence="6">
    <location>
        <begin position="252"/>
        <end position="263"/>
    </location>
</feature>
<dbReference type="OrthoDB" id="10262062at2759"/>
<sequence>MVRHKKDGMSSKSKKFSSGHSRHTPRNATKSGDTDLDIPVSVIDENGEPTSTTTTTGSAKPPFKAACWDFNHCDSKRCSGKRLMHFGLMREMAVGQKFPGVVISPNAKKVVSPADRELLEQHGAAVVECSWVRIKEIPWARIGGKCERLLPYLVAANPPFLEINSQLFARYQKCKDEEEVKKAEENWMKKLDREYERSRKEGEEGGDAWAGGNLNRQEVYDESSEEDDQDEDEDEEDEDGGFVQQGVSLDLPPDEEDEEEEAMMAEIRRKVLASKPFQDPGKMAKEEKSEPVDAQRSDAMLKNEPPGPPLVDSDEESGSDEDFDDFNKIVNATPVTDRTGIVARERAKKLEVASASFQREVISAPKRW</sequence>
<dbReference type="InterPro" id="IPR007177">
    <property type="entry name" value="Tsr3_C"/>
</dbReference>
<protein>
    <submittedName>
        <fullName evidence="9">Ribosome biogenesis protein TSR3</fullName>
    </submittedName>
</protein>
<feature type="compositionally biased region" description="Acidic residues" evidence="6">
    <location>
        <begin position="220"/>
        <end position="240"/>
    </location>
</feature>
<keyword evidence="3" id="KW-0698">rRNA processing</keyword>
<feature type="compositionally biased region" description="Acidic residues" evidence="6">
    <location>
        <begin position="312"/>
        <end position="324"/>
    </location>
</feature>
<dbReference type="GeneID" id="28735816"/>
<comment type="caution">
    <text evidence="9">The sequence shown here is derived from an EMBL/GenBank/DDBJ whole genome shotgun (WGS) entry which is preliminary data.</text>
</comment>
<dbReference type="GO" id="GO:0030490">
    <property type="term" value="P:maturation of SSU-rRNA"/>
    <property type="evidence" value="ECO:0007669"/>
    <property type="project" value="TreeGrafter"/>
</dbReference>
<accession>A0A0N0NHQ3</accession>
<gene>
    <name evidence="9" type="ORF">AB675_3849</name>
</gene>
<dbReference type="InterPro" id="IPR022968">
    <property type="entry name" value="Tsr3-like"/>
</dbReference>
<proteinExistence type="predicted"/>
<organism evidence="9 10">
    <name type="scientific">Cyphellophora attinorum</name>
    <dbReference type="NCBI Taxonomy" id="1664694"/>
    <lineage>
        <taxon>Eukaryota</taxon>
        <taxon>Fungi</taxon>
        <taxon>Dikarya</taxon>
        <taxon>Ascomycota</taxon>
        <taxon>Pezizomycotina</taxon>
        <taxon>Eurotiomycetes</taxon>
        <taxon>Chaetothyriomycetidae</taxon>
        <taxon>Chaetothyriales</taxon>
        <taxon>Cyphellophoraceae</taxon>
        <taxon>Cyphellophora</taxon>
    </lineage>
</organism>
<evidence type="ECO:0000256" key="5">
    <source>
        <dbReference type="ARBA" id="ARBA00022691"/>
    </source>
</evidence>
<keyword evidence="5" id="KW-0949">S-adenosyl-L-methionine</keyword>
<reference evidence="9 10" key="1">
    <citation type="submission" date="2015-06" db="EMBL/GenBank/DDBJ databases">
        <title>Draft genome of the ant-associated black yeast Phialophora attae CBS 131958.</title>
        <authorList>
            <person name="Moreno L.F."/>
            <person name="Stielow B.J."/>
            <person name="de Hoog S."/>
            <person name="Vicente V.A."/>
            <person name="Weiss V.A."/>
            <person name="de Vries M."/>
            <person name="Cruz L.M."/>
            <person name="Souza E.M."/>
        </authorList>
    </citation>
    <scope>NUCLEOTIDE SEQUENCE [LARGE SCALE GENOMIC DNA]</scope>
    <source>
        <strain evidence="9 10">CBS 131958</strain>
    </source>
</reference>
<evidence type="ECO:0000259" key="8">
    <source>
        <dbReference type="Pfam" id="PF04068"/>
    </source>
</evidence>
<feature type="region of interest" description="Disordered" evidence="6">
    <location>
        <begin position="198"/>
        <end position="331"/>
    </location>
</feature>
<dbReference type="PANTHER" id="PTHR20426">
    <property type="entry name" value="RIBOSOME BIOGENESIS PROTEIN TSR3 HOMOLOG"/>
    <property type="match status" value="1"/>
</dbReference>
<evidence type="ECO:0000313" key="10">
    <source>
        <dbReference type="Proteomes" id="UP000038010"/>
    </source>
</evidence>
<dbReference type="InterPro" id="IPR007209">
    <property type="entry name" value="RNaseL-inhib-like_metal-bd_dom"/>
</dbReference>
<evidence type="ECO:0000313" key="9">
    <source>
        <dbReference type="EMBL" id="KPI34951.1"/>
    </source>
</evidence>
<feature type="compositionally biased region" description="Basic residues" evidence="6">
    <location>
        <begin position="1"/>
        <end position="25"/>
    </location>
</feature>
<dbReference type="Proteomes" id="UP000038010">
    <property type="component" value="Unassembled WGS sequence"/>
</dbReference>
<keyword evidence="2" id="KW-0690">Ribosome biogenesis</keyword>
<feature type="domain" description="RNase L inhibitor RLI-like possible metal-binding" evidence="8">
    <location>
        <begin position="64"/>
        <end position="97"/>
    </location>
</feature>
<dbReference type="STRING" id="1664694.A0A0N0NHQ3"/>
<name>A0A0N0NHQ3_9EURO</name>
<dbReference type="Pfam" id="PF04068">
    <property type="entry name" value="Fer4_RLI"/>
    <property type="match status" value="1"/>
</dbReference>
<keyword evidence="10" id="KW-1185">Reference proteome</keyword>
<dbReference type="Pfam" id="PF04034">
    <property type="entry name" value="Ribo_biogen_C"/>
    <property type="match status" value="1"/>
</dbReference>
<keyword evidence="4" id="KW-0808">Transferase</keyword>